<protein>
    <recommendedName>
        <fullName evidence="5">Secreted protein</fullName>
    </recommendedName>
</protein>
<keyword evidence="4" id="KW-1185">Reference proteome</keyword>
<keyword evidence="2" id="KW-0732">Signal</keyword>
<evidence type="ECO:0000313" key="4">
    <source>
        <dbReference type="Proteomes" id="UP000324897"/>
    </source>
</evidence>
<dbReference type="Gramene" id="TVU16090">
    <property type="protein sequence ID" value="TVU16090"/>
    <property type="gene ID" value="EJB05_39638"/>
</dbReference>
<feature type="compositionally biased region" description="Basic residues" evidence="1">
    <location>
        <begin position="49"/>
        <end position="75"/>
    </location>
</feature>
<name>A0A5J9TXL5_9POAL</name>
<gene>
    <name evidence="3" type="ORF">EJB05_39638</name>
</gene>
<evidence type="ECO:0000256" key="2">
    <source>
        <dbReference type="SAM" id="SignalP"/>
    </source>
</evidence>
<feature type="signal peptide" evidence="2">
    <location>
        <begin position="1"/>
        <end position="21"/>
    </location>
</feature>
<dbReference type="EMBL" id="RWGY01000031">
    <property type="protein sequence ID" value="TVU16090.1"/>
    <property type="molecule type" value="Genomic_DNA"/>
</dbReference>
<accession>A0A5J9TXL5</accession>
<organism evidence="3 4">
    <name type="scientific">Eragrostis curvula</name>
    <name type="common">weeping love grass</name>
    <dbReference type="NCBI Taxonomy" id="38414"/>
    <lineage>
        <taxon>Eukaryota</taxon>
        <taxon>Viridiplantae</taxon>
        <taxon>Streptophyta</taxon>
        <taxon>Embryophyta</taxon>
        <taxon>Tracheophyta</taxon>
        <taxon>Spermatophyta</taxon>
        <taxon>Magnoliopsida</taxon>
        <taxon>Liliopsida</taxon>
        <taxon>Poales</taxon>
        <taxon>Poaceae</taxon>
        <taxon>PACMAD clade</taxon>
        <taxon>Chloridoideae</taxon>
        <taxon>Eragrostideae</taxon>
        <taxon>Eragrostidinae</taxon>
        <taxon>Eragrostis</taxon>
    </lineage>
</organism>
<dbReference type="AlphaFoldDB" id="A0A5J9TXL5"/>
<evidence type="ECO:0008006" key="5">
    <source>
        <dbReference type="Google" id="ProtNLM"/>
    </source>
</evidence>
<feature type="chain" id="PRO_5023840163" description="Secreted protein" evidence="2">
    <location>
        <begin position="22"/>
        <end position="201"/>
    </location>
</feature>
<proteinExistence type="predicted"/>
<evidence type="ECO:0000256" key="1">
    <source>
        <dbReference type="SAM" id="MobiDB-lite"/>
    </source>
</evidence>
<dbReference type="Proteomes" id="UP000324897">
    <property type="component" value="Unassembled WGS sequence"/>
</dbReference>
<feature type="region of interest" description="Disordered" evidence="1">
    <location>
        <begin position="49"/>
        <end position="78"/>
    </location>
</feature>
<reference evidence="3 4" key="1">
    <citation type="journal article" date="2019" name="Sci. Rep.">
        <title>A high-quality genome of Eragrostis curvula grass provides insights into Poaceae evolution and supports new strategies to enhance forage quality.</title>
        <authorList>
            <person name="Carballo J."/>
            <person name="Santos B.A.C.M."/>
            <person name="Zappacosta D."/>
            <person name="Garbus I."/>
            <person name="Selva J.P."/>
            <person name="Gallo C.A."/>
            <person name="Diaz A."/>
            <person name="Albertini E."/>
            <person name="Caccamo M."/>
            <person name="Echenique V."/>
        </authorList>
    </citation>
    <scope>NUCLEOTIDE SEQUENCE [LARGE SCALE GENOMIC DNA]</scope>
    <source>
        <strain evidence="4">cv. Victoria</strain>
        <tissue evidence="3">Leaf</tissue>
    </source>
</reference>
<comment type="caution">
    <text evidence="3">The sequence shown here is derived from an EMBL/GenBank/DDBJ whole genome shotgun (WGS) entry which is preliminary data.</text>
</comment>
<evidence type="ECO:0000313" key="3">
    <source>
        <dbReference type="EMBL" id="TVU16090.1"/>
    </source>
</evidence>
<sequence>MPEVALTIAFFFTLLRGSLQGRRTPRGRRIFRNRHGVLFRNRFRQPFFHPHRRSRRNGLAGRRGRGRVGGRHGHGGLRDARQTRLDLDWYRRMSAAIDRRRRRRQLAARLNTERFQQEHALHHILHGMPLPVAQRLPTPTPNGVRHAGHDFPACTNRHLRGGRNAHGGLHHRGRPVDDLILHGGCAHLNDLIQRLHRLSCP</sequence>